<accession>A0A1F7Y0Y9</accession>
<dbReference type="EMBL" id="MGGD01000023">
    <property type="protein sequence ID" value="OGM20962.1"/>
    <property type="molecule type" value="Genomic_DNA"/>
</dbReference>
<reference evidence="1 2" key="1">
    <citation type="journal article" date="2016" name="Nat. Commun.">
        <title>Thousands of microbial genomes shed light on interconnected biogeochemical processes in an aquifer system.</title>
        <authorList>
            <person name="Anantharaman K."/>
            <person name="Brown C.T."/>
            <person name="Hug L.A."/>
            <person name="Sharon I."/>
            <person name="Castelle C.J."/>
            <person name="Probst A.J."/>
            <person name="Thomas B.C."/>
            <person name="Singh A."/>
            <person name="Wilkins M.J."/>
            <person name="Karaoz U."/>
            <person name="Brodie E.L."/>
            <person name="Williams K.H."/>
            <person name="Hubbard S.S."/>
            <person name="Banfield J.F."/>
        </authorList>
    </citation>
    <scope>NUCLEOTIDE SEQUENCE [LARGE SCALE GENOMIC DNA]</scope>
</reference>
<sequence length="87" mass="9874">MSDTPATQVKITLPNELYMHLKSKAEKLGLNMASYIKNLVINDVKGVDIPFFKMSEVREKIALKAIKDYKSGKTRVLKDIDDYLANL</sequence>
<gene>
    <name evidence="1" type="ORF">A2771_04400</name>
</gene>
<protein>
    <submittedName>
        <fullName evidence="1">Uncharacterized protein</fullName>
    </submittedName>
</protein>
<organism evidence="1 2">
    <name type="scientific">Candidatus Woesebacteria bacterium RIFCSPHIGHO2_01_FULL_38_26b</name>
    <dbReference type="NCBI Taxonomy" id="1802491"/>
    <lineage>
        <taxon>Bacteria</taxon>
        <taxon>Candidatus Woeseibacteriota</taxon>
    </lineage>
</organism>
<name>A0A1F7Y0Y9_9BACT</name>
<dbReference type="AlphaFoldDB" id="A0A1F7Y0Y9"/>
<proteinExistence type="predicted"/>
<dbReference type="Proteomes" id="UP000176741">
    <property type="component" value="Unassembled WGS sequence"/>
</dbReference>
<evidence type="ECO:0000313" key="2">
    <source>
        <dbReference type="Proteomes" id="UP000176741"/>
    </source>
</evidence>
<comment type="caution">
    <text evidence="1">The sequence shown here is derived from an EMBL/GenBank/DDBJ whole genome shotgun (WGS) entry which is preliminary data.</text>
</comment>
<evidence type="ECO:0000313" key="1">
    <source>
        <dbReference type="EMBL" id="OGM20962.1"/>
    </source>
</evidence>